<reference evidence="9 10" key="1">
    <citation type="submission" date="2019-03" db="EMBL/GenBank/DDBJ databases">
        <title>Genomics of glacier-inhabiting Cryobacterium strains.</title>
        <authorList>
            <person name="Liu Q."/>
            <person name="Xin Y.-H."/>
        </authorList>
    </citation>
    <scope>NUCLEOTIDE SEQUENCE [LARGE SCALE GENOMIC DNA]</scope>
    <source>
        <strain evidence="9 10">MDB2-B</strain>
    </source>
</reference>
<comment type="caution">
    <text evidence="9">The sequence shown here is derived from an EMBL/GenBank/DDBJ whole genome shotgun (WGS) entry which is preliminary data.</text>
</comment>
<evidence type="ECO:0000259" key="8">
    <source>
        <dbReference type="Pfam" id="PF13396"/>
    </source>
</evidence>
<dbReference type="Pfam" id="PF09851">
    <property type="entry name" value="SHOCT"/>
    <property type="match status" value="1"/>
</dbReference>
<comment type="subcellular location">
    <subcellularLocation>
        <location evidence="1">Cell membrane</location>
        <topology evidence="1">Multi-pass membrane protein</topology>
    </subcellularLocation>
</comment>
<evidence type="ECO:0000256" key="4">
    <source>
        <dbReference type="ARBA" id="ARBA00022989"/>
    </source>
</evidence>
<feature type="domain" description="SHOCT" evidence="7">
    <location>
        <begin position="98"/>
        <end position="124"/>
    </location>
</feature>
<evidence type="ECO:0000313" key="10">
    <source>
        <dbReference type="Proteomes" id="UP000297608"/>
    </source>
</evidence>
<keyword evidence="4 6" id="KW-1133">Transmembrane helix</keyword>
<keyword evidence="3 6" id="KW-0812">Transmembrane</keyword>
<organism evidence="9 10">
    <name type="scientific">Cryobacterium algoricola</name>
    <dbReference type="NCBI Taxonomy" id="1259183"/>
    <lineage>
        <taxon>Bacteria</taxon>
        <taxon>Bacillati</taxon>
        <taxon>Actinomycetota</taxon>
        <taxon>Actinomycetes</taxon>
        <taxon>Micrococcales</taxon>
        <taxon>Microbacteriaceae</taxon>
        <taxon>Cryobacterium</taxon>
    </lineage>
</organism>
<evidence type="ECO:0000256" key="3">
    <source>
        <dbReference type="ARBA" id="ARBA00022692"/>
    </source>
</evidence>
<feature type="transmembrane region" description="Helical" evidence="6">
    <location>
        <begin position="7"/>
        <end position="28"/>
    </location>
</feature>
<proteinExistence type="predicted"/>
<sequence>MDNFWNFVGFFFWSFVFLAYLMVLVTIIGDLFSDHKVSGWVKAVWMIFLVFLPFLTALVYLIARGSGMSERQVQRRQQYRGEADQYIKTVTGTSPSGEIADAKKLLDSGVITQAEFERLKARALG</sequence>
<dbReference type="Proteomes" id="UP000297608">
    <property type="component" value="Unassembled WGS sequence"/>
</dbReference>
<accession>A0ABY2IAH7</accession>
<evidence type="ECO:0000256" key="5">
    <source>
        <dbReference type="ARBA" id="ARBA00023136"/>
    </source>
</evidence>
<evidence type="ECO:0000256" key="1">
    <source>
        <dbReference type="ARBA" id="ARBA00004651"/>
    </source>
</evidence>
<keyword evidence="5 6" id="KW-0472">Membrane</keyword>
<dbReference type="InterPro" id="IPR027379">
    <property type="entry name" value="CLS_N"/>
</dbReference>
<gene>
    <name evidence="9" type="ORF">E3O44_14110</name>
</gene>
<keyword evidence="2" id="KW-1003">Cell membrane</keyword>
<dbReference type="InterPro" id="IPR018649">
    <property type="entry name" value="SHOCT"/>
</dbReference>
<protein>
    <submittedName>
        <fullName evidence="9">SHOCT domain-containing protein</fullName>
    </submittedName>
</protein>
<evidence type="ECO:0000259" key="7">
    <source>
        <dbReference type="Pfam" id="PF09851"/>
    </source>
</evidence>
<dbReference type="EMBL" id="SOFG01000018">
    <property type="protein sequence ID" value="TFB85311.1"/>
    <property type="molecule type" value="Genomic_DNA"/>
</dbReference>
<dbReference type="RefSeq" id="WP_134535413.1">
    <property type="nucleotide sequence ID" value="NZ_SOFG01000018.1"/>
</dbReference>
<dbReference type="Pfam" id="PF13396">
    <property type="entry name" value="PLDc_N"/>
    <property type="match status" value="1"/>
</dbReference>
<evidence type="ECO:0000256" key="2">
    <source>
        <dbReference type="ARBA" id="ARBA00022475"/>
    </source>
</evidence>
<keyword evidence="10" id="KW-1185">Reference proteome</keyword>
<feature type="domain" description="Cardiolipin synthase N-terminal" evidence="8">
    <location>
        <begin position="19"/>
        <end position="64"/>
    </location>
</feature>
<name>A0ABY2IAH7_9MICO</name>
<evidence type="ECO:0000313" key="9">
    <source>
        <dbReference type="EMBL" id="TFB85311.1"/>
    </source>
</evidence>
<feature type="transmembrane region" description="Helical" evidence="6">
    <location>
        <begin position="40"/>
        <end position="63"/>
    </location>
</feature>
<evidence type="ECO:0000256" key="6">
    <source>
        <dbReference type="SAM" id="Phobius"/>
    </source>
</evidence>